<evidence type="ECO:0000259" key="1">
    <source>
        <dbReference type="PROSITE" id="PS50090"/>
    </source>
</evidence>
<dbReference type="PROSITE" id="PS50090">
    <property type="entry name" value="MYB_LIKE"/>
    <property type="match status" value="1"/>
</dbReference>
<dbReference type="InterPro" id="IPR050560">
    <property type="entry name" value="MYB_TF"/>
</dbReference>
<dbReference type="InterPro" id="IPR017930">
    <property type="entry name" value="Myb_dom"/>
</dbReference>
<feature type="domain" description="HTH myb-type" evidence="2">
    <location>
        <begin position="14"/>
        <end position="67"/>
    </location>
</feature>
<dbReference type="GO" id="GO:0000978">
    <property type="term" value="F:RNA polymerase II cis-regulatory region sequence-specific DNA binding"/>
    <property type="evidence" value="ECO:0007669"/>
    <property type="project" value="TreeGrafter"/>
</dbReference>
<dbReference type="Proteomes" id="UP000541444">
    <property type="component" value="Unassembled WGS sequence"/>
</dbReference>
<feature type="domain" description="Myb-like" evidence="1">
    <location>
        <begin position="14"/>
        <end position="61"/>
    </location>
</feature>
<dbReference type="Pfam" id="PF00249">
    <property type="entry name" value="Myb_DNA-binding"/>
    <property type="match status" value="1"/>
</dbReference>
<dbReference type="PANTHER" id="PTHR45614">
    <property type="entry name" value="MYB PROTEIN-RELATED"/>
    <property type="match status" value="1"/>
</dbReference>
<dbReference type="GO" id="GO:0000981">
    <property type="term" value="F:DNA-binding transcription factor activity, RNA polymerase II-specific"/>
    <property type="evidence" value="ECO:0007669"/>
    <property type="project" value="TreeGrafter"/>
</dbReference>
<dbReference type="InterPro" id="IPR001005">
    <property type="entry name" value="SANT/Myb"/>
</dbReference>
<dbReference type="InterPro" id="IPR009057">
    <property type="entry name" value="Homeodomain-like_sf"/>
</dbReference>
<sequence length="67" mass="8057">SGKSCRLRWFNQLDLKINKRAFSEEEEEKLLRAHRVYGNKWAMIARFFPGRTDNAVKDHWHVVDARK</sequence>
<comment type="caution">
    <text evidence="3">The sequence shown here is derived from an EMBL/GenBank/DDBJ whole genome shotgun (WGS) entry which is preliminary data.</text>
</comment>
<protein>
    <submittedName>
        <fullName evidence="3">Uncharacterized protein</fullName>
    </submittedName>
</protein>
<organism evidence="3 4">
    <name type="scientific">Kingdonia uniflora</name>
    <dbReference type="NCBI Taxonomy" id="39325"/>
    <lineage>
        <taxon>Eukaryota</taxon>
        <taxon>Viridiplantae</taxon>
        <taxon>Streptophyta</taxon>
        <taxon>Embryophyta</taxon>
        <taxon>Tracheophyta</taxon>
        <taxon>Spermatophyta</taxon>
        <taxon>Magnoliopsida</taxon>
        <taxon>Ranunculales</taxon>
        <taxon>Circaeasteraceae</taxon>
        <taxon>Kingdonia</taxon>
    </lineage>
</organism>
<dbReference type="GO" id="GO:0005634">
    <property type="term" value="C:nucleus"/>
    <property type="evidence" value="ECO:0007669"/>
    <property type="project" value="TreeGrafter"/>
</dbReference>
<dbReference type="PROSITE" id="PS51294">
    <property type="entry name" value="HTH_MYB"/>
    <property type="match status" value="1"/>
</dbReference>
<reference evidence="3 4" key="1">
    <citation type="journal article" date="2020" name="IScience">
        <title>Genome Sequencing of the Endangered Kingdonia uniflora (Circaeasteraceae, Ranunculales) Reveals Potential Mechanisms of Evolutionary Specialization.</title>
        <authorList>
            <person name="Sun Y."/>
            <person name="Deng T."/>
            <person name="Zhang A."/>
            <person name="Moore M.J."/>
            <person name="Landis J.B."/>
            <person name="Lin N."/>
            <person name="Zhang H."/>
            <person name="Zhang X."/>
            <person name="Huang J."/>
            <person name="Zhang X."/>
            <person name="Sun H."/>
            <person name="Wang H."/>
        </authorList>
    </citation>
    <scope>NUCLEOTIDE SEQUENCE [LARGE SCALE GENOMIC DNA]</scope>
    <source>
        <strain evidence="3">TB1705</strain>
        <tissue evidence="3">Leaf</tissue>
    </source>
</reference>
<name>A0A7J7MVW2_9MAGN</name>
<evidence type="ECO:0000313" key="3">
    <source>
        <dbReference type="EMBL" id="KAF6158957.1"/>
    </source>
</evidence>
<dbReference type="AlphaFoldDB" id="A0A7J7MVW2"/>
<feature type="non-terminal residue" evidence="3">
    <location>
        <position position="1"/>
    </location>
</feature>
<dbReference type="SUPFAM" id="SSF46689">
    <property type="entry name" value="Homeodomain-like"/>
    <property type="match status" value="1"/>
</dbReference>
<evidence type="ECO:0000313" key="4">
    <source>
        <dbReference type="Proteomes" id="UP000541444"/>
    </source>
</evidence>
<dbReference type="EMBL" id="JACGCM010001210">
    <property type="protein sequence ID" value="KAF6158957.1"/>
    <property type="molecule type" value="Genomic_DNA"/>
</dbReference>
<accession>A0A7J7MVW2</accession>
<evidence type="ECO:0000259" key="2">
    <source>
        <dbReference type="PROSITE" id="PS51294"/>
    </source>
</evidence>
<dbReference type="PANTHER" id="PTHR45614:SF150">
    <property type="entry name" value="MYB-LIKE DNA-BINDING DOMAIN CONTAINING PROTEIN, EXPRESSED"/>
    <property type="match status" value="1"/>
</dbReference>
<dbReference type="CDD" id="cd00167">
    <property type="entry name" value="SANT"/>
    <property type="match status" value="1"/>
</dbReference>
<dbReference type="SMART" id="SM00717">
    <property type="entry name" value="SANT"/>
    <property type="match status" value="1"/>
</dbReference>
<keyword evidence="4" id="KW-1185">Reference proteome</keyword>
<dbReference type="Gene3D" id="1.10.10.60">
    <property type="entry name" value="Homeodomain-like"/>
    <property type="match status" value="1"/>
</dbReference>
<gene>
    <name evidence="3" type="ORF">GIB67_042038</name>
</gene>
<proteinExistence type="predicted"/>
<dbReference type="OrthoDB" id="2143914at2759"/>